<evidence type="ECO:0000256" key="15">
    <source>
        <dbReference type="SAM" id="MobiDB-lite"/>
    </source>
</evidence>
<dbReference type="PIRSF" id="PIRSF006337">
    <property type="entry name" value="Trehalose_TreZ"/>
    <property type="match status" value="1"/>
</dbReference>
<evidence type="ECO:0000256" key="3">
    <source>
        <dbReference type="ARBA" id="ARBA00008061"/>
    </source>
</evidence>
<feature type="domain" description="Glycosyl hydrolase family 13 catalytic" evidence="16">
    <location>
        <begin position="98"/>
        <end position="446"/>
    </location>
</feature>
<dbReference type="InterPro" id="IPR006047">
    <property type="entry name" value="GH13_cat_dom"/>
</dbReference>
<comment type="pathway">
    <text evidence="2 14">Glycan biosynthesis; trehalose biosynthesis.</text>
</comment>
<comment type="similarity">
    <text evidence="3 14">Belongs to the glycosyl hydrolase 13 family.</text>
</comment>
<dbReference type="SUPFAM" id="SSF81296">
    <property type="entry name" value="E set domains"/>
    <property type="match status" value="1"/>
</dbReference>
<dbReference type="CDD" id="cd11325">
    <property type="entry name" value="AmyAc_GTHase"/>
    <property type="match status" value="1"/>
</dbReference>
<keyword evidence="8" id="KW-0119">Carbohydrate metabolism</keyword>
<dbReference type="PANTHER" id="PTHR43651">
    <property type="entry name" value="1,4-ALPHA-GLUCAN-BRANCHING ENZYME"/>
    <property type="match status" value="1"/>
</dbReference>
<evidence type="ECO:0000256" key="6">
    <source>
        <dbReference type="ARBA" id="ARBA00022490"/>
    </source>
</evidence>
<dbReference type="Gene3D" id="2.60.40.10">
    <property type="entry name" value="Immunoglobulins"/>
    <property type="match status" value="1"/>
</dbReference>
<evidence type="ECO:0000256" key="9">
    <source>
        <dbReference type="ARBA" id="ARBA00023295"/>
    </source>
</evidence>
<dbReference type="InterPro" id="IPR017853">
    <property type="entry name" value="GH"/>
</dbReference>
<dbReference type="Pfam" id="PF00128">
    <property type="entry name" value="Alpha-amylase"/>
    <property type="match status" value="1"/>
</dbReference>
<gene>
    <name evidence="17" type="primary">treZ</name>
    <name evidence="17" type="ORF">ACFP1Z_30085</name>
</gene>
<evidence type="ECO:0000313" key="17">
    <source>
        <dbReference type="EMBL" id="MFC5724412.1"/>
    </source>
</evidence>
<comment type="catalytic activity">
    <reaction evidence="12 14">
        <text>hydrolysis of (1-&gt;4)-alpha-D-glucosidic linkage in 4-alpha-D-[(1-&gt;4)-alpha-D-glucanosyl]n trehalose to yield trehalose and (1-&gt;4)-alpha-D-glucan.</text>
        <dbReference type="EC" id="3.2.1.141"/>
    </reaction>
</comment>
<accession>A0ABW0Z8G8</accession>
<feature type="region of interest" description="Disordered" evidence="15">
    <location>
        <begin position="45"/>
        <end position="68"/>
    </location>
</feature>
<evidence type="ECO:0000256" key="10">
    <source>
        <dbReference type="ARBA" id="ARBA00032057"/>
    </source>
</evidence>
<dbReference type="RefSeq" id="WP_390320872.1">
    <property type="nucleotide sequence ID" value="NZ_JBHSPB010000027.1"/>
</dbReference>
<protein>
    <recommendedName>
        <fullName evidence="5 13">Malto-oligosyltrehalose trehalohydrolase</fullName>
        <shortName evidence="14">MTHase</shortName>
        <ecNumber evidence="4 13">3.2.1.141</ecNumber>
    </recommendedName>
    <alternativeName>
        <fullName evidence="11 14">4-alpha-D-((1-&gt;4)-alpha-D-glucano)trehalose trehalohydrolase</fullName>
    </alternativeName>
    <alternativeName>
        <fullName evidence="10 14">Maltooligosyl trehalose trehalohydrolase</fullName>
    </alternativeName>
</protein>
<evidence type="ECO:0000256" key="12">
    <source>
        <dbReference type="ARBA" id="ARBA00034013"/>
    </source>
</evidence>
<evidence type="ECO:0000256" key="5">
    <source>
        <dbReference type="ARBA" id="ARBA00015938"/>
    </source>
</evidence>
<keyword evidence="18" id="KW-1185">Reference proteome</keyword>
<dbReference type="InterPro" id="IPR012768">
    <property type="entry name" value="Trehalose_TreZ"/>
</dbReference>
<keyword evidence="7 14" id="KW-0378">Hydrolase</keyword>
<dbReference type="Gene3D" id="1.10.10.760">
    <property type="entry name" value="E-set domains of sugar-utilizing enzymes"/>
    <property type="match status" value="1"/>
</dbReference>
<reference evidence="18" key="1">
    <citation type="journal article" date="2019" name="Int. J. Syst. Evol. Microbiol.">
        <title>The Global Catalogue of Microorganisms (GCM) 10K type strain sequencing project: providing services to taxonomists for standard genome sequencing and annotation.</title>
        <authorList>
            <consortium name="The Broad Institute Genomics Platform"/>
            <consortium name="The Broad Institute Genome Sequencing Center for Infectious Disease"/>
            <person name="Wu L."/>
            <person name="Ma J."/>
        </authorList>
    </citation>
    <scope>NUCLEOTIDE SEQUENCE [LARGE SCALE GENOMIC DNA]</scope>
    <source>
        <strain evidence="18">CGMCC 4.7304</strain>
    </source>
</reference>
<dbReference type="InterPro" id="IPR013783">
    <property type="entry name" value="Ig-like_fold"/>
</dbReference>
<evidence type="ECO:0000313" key="18">
    <source>
        <dbReference type="Proteomes" id="UP001596083"/>
    </source>
</evidence>
<evidence type="ECO:0000256" key="14">
    <source>
        <dbReference type="PIRNR" id="PIRNR006337"/>
    </source>
</evidence>
<keyword evidence="9 14" id="KW-0326">Glycosidase</keyword>
<evidence type="ECO:0000259" key="16">
    <source>
        <dbReference type="SMART" id="SM00642"/>
    </source>
</evidence>
<dbReference type="PANTHER" id="PTHR43651:SF11">
    <property type="entry name" value="MALTO-OLIGOSYLTREHALOSE TREHALOHYDROLASE"/>
    <property type="match status" value="1"/>
</dbReference>
<dbReference type="Proteomes" id="UP001596083">
    <property type="component" value="Unassembled WGS sequence"/>
</dbReference>
<dbReference type="EC" id="3.2.1.141" evidence="4 13"/>
<evidence type="ECO:0000256" key="7">
    <source>
        <dbReference type="ARBA" id="ARBA00022801"/>
    </source>
</evidence>
<proteinExistence type="inferred from homology"/>
<comment type="subcellular location">
    <subcellularLocation>
        <location evidence="1">Cytoplasm</location>
    </subcellularLocation>
</comment>
<dbReference type="InterPro" id="IPR014756">
    <property type="entry name" value="Ig_E-set"/>
</dbReference>
<comment type="caution">
    <text evidence="17">The sequence shown here is derived from an EMBL/GenBank/DDBJ whole genome shotgun (WGS) entry which is preliminary data.</text>
</comment>
<dbReference type="Gene3D" id="3.20.20.80">
    <property type="entry name" value="Glycosidases"/>
    <property type="match status" value="1"/>
</dbReference>
<sequence>MLFEVWAPRAGRVGLRLAGRTYAMEPDPARDGWWRAEAPARDGDRYGFRLDGGPPLPDPRARRLPDGPGGLGAVVDAARSRPRAEWAGRGLPGAVLYELHVGTFTREGTFAAAAARLPHVAALGVTHVELMPVCPFPGRHGWGYDGVAPWAVHEPYGGPEGLARFVDAAHALGLGVVLDVVHNHLGPSGNHLPAYGPYFTDTHATPWGAAVNLDAPGADEVRAYFVGSALAWLRDYGLDGLRLDAVHALADTRPKHFLAELSGAVDALAARLGRPLFLIAESDLNDPLTTTPRAAGGLGVHAQWNDDFHHALHTALTGESQGYYADFAADPAAALARTLRGGFFHDGSYSSFRGRRHGRPLDPRSTPAHRLLGYAQTHDQIGNRALGDRLSASLSPGLLACAAALVLCAPFTPMLFMGEEWGARTPWQYFTDHTDPALAEAVRSGRRREFAAHGWPPDEIPDPQDPATRDRSVLDWNEPARSPHTELLAWHRRLITLRRTEPALTDPAWHYEALSAGPRTVHFRRGPLHVAVNLADVPVELPLGGGAAGAEPVAAWRPVAPPDAAGVLRLPAETAAVLRARS</sequence>
<keyword evidence="6" id="KW-0963">Cytoplasm</keyword>
<name>A0ABW0Z8G8_9ACTN</name>
<evidence type="ECO:0000256" key="11">
    <source>
        <dbReference type="ARBA" id="ARBA00033284"/>
    </source>
</evidence>
<evidence type="ECO:0000256" key="4">
    <source>
        <dbReference type="ARBA" id="ARBA00012268"/>
    </source>
</evidence>
<dbReference type="GO" id="GO:0033942">
    <property type="term" value="F:4-alpha-D-(1-&gt;4)-alpha-D-glucanotrehalose trehalohydrolase activity"/>
    <property type="evidence" value="ECO:0007669"/>
    <property type="project" value="UniProtKB-EC"/>
</dbReference>
<dbReference type="InterPro" id="IPR044901">
    <property type="entry name" value="Trehalose_TreZ_E-set_sf"/>
</dbReference>
<evidence type="ECO:0000256" key="8">
    <source>
        <dbReference type="ARBA" id="ARBA00023277"/>
    </source>
</evidence>
<dbReference type="EMBL" id="JBHSPB010000027">
    <property type="protein sequence ID" value="MFC5724412.1"/>
    <property type="molecule type" value="Genomic_DNA"/>
</dbReference>
<dbReference type="CDD" id="cd02853">
    <property type="entry name" value="E_set_MTHase_like_N"/>
    <property type="match status" value="1"/>
</dbReference>
<dbReference type="SMART" id="SM00642">
    <property type="entry name" value="Aamy"/>
    <property type="match status" value="1"/>
</dbReference>
<evidence type="ECO:0000256" key="13">
    <source>
        <dbReference type="NCBIfam" id="TIGR02402"/>
    </source>
</evidence>
<dbReference type="SUPFAM" id="SSF51445">
    <property type="entry name" value="(Trans)glycosidases"/>
    <property type="match status" value="1"/>
</dbReference>
<evidence type="ECO:0000256" key="2">
    <source>
        <dbReference type="ARBA" id="ARBA00005199"/>
    </source>
</evidence>
<organism evidence="17 18">
    <name type="scientific">Streptomyces gamaensis</name>
    <dbReference type="NCBI Taxonomy" id="1763542"/>
    <lineage>
        <taxon>Bacteria</taxon>
        <taxon>Bacillati</taxon>
        <taxon>Actinomycetota</taxon>
        <taxon>Actinomycetes</taxon>
        <taxon>Kitasatosporales</taxon>
        <taxon>Streptomycetaceae</taxon>
        <taxon>Streptomyces</taxon>
    </lineage>
</organism>
<evidence type="ECO:0000256" key="1">
    <source>
        <dbReference type="ARBA" id="ARBA00004496"/>
    </source>
</evidence>
<dbReference type="NCBIfam" id="TIGR02402">
    <property type="entry name" value="trehalose_TreZ"/>
    <property type="match status" value="1"/>
</dbReference>